<name>A0A0P1KKZ5_9SACH</name>
<feature type="region of interest" description="Disordered" evidence="1">
    <location>
        <begin position="140"/>
        <end position="168"/>
    </location>
</feature>
<reference evidence="4" key="1">
    <citation type="submission" date="2015-10" db="EMBL/GenBank/DDBJ databases">
        <authorList>
            <person name="Devillers H."/>
        </authorList>
    </citation>
    <scope>NUCLEOTIDE SEQUENCE [LARGE SCALE GENOMIC DNA]</scope>
</reference>
<keyword evidence="2" id="KW-0472">Membrane</keyword>
<dbReference type="Proteomes" id="UP000236544">
    <property type="component" value="Unassembled WGS sequence"/>
</dbReference>
<accession>A0A0P1KKZ5</accession>
<sequence length="168" mass="18974">MKRRGPSAKPKSPHADSFHLEKKPTKPVVSRPRGHSTQNVTGRVGVEVRQFILCVPSDLSLPAGRSTARGLFASTWSLQGLLRAHRYTHNHMHLARYCRSLGSSRARIFFRRSSGILAFFFFSCFSSIFFLLRVSGSMPSQQGSIKGHRRCGPQSRDENGEFRRRLSD</sequence>
<organism evidence="3 4">
    <name type="scientific">Lachancea quebecensis</name>
    <dbReference type="NCBI Taxonomy" id="1654605"/>
    <lineage>
        <taxon>Eukaryota</taxon>
        <taxon>Fungi</taxon>
        <taxon>Dikarya</taxon>
        <taxon>Ascomycota</taxon>
        <taxon>Saccharomycotina</taxon>
        <taxon>Saccharomycetes</taxon>
        <taxon>Saccharomycetales</taxon>
        <taxon>Saccharomycetaceae</taxon>
        <taxon>Lachancea</taxon>
    </lineage>
</organism>
<evidence type="ECO:0000313" key="4">
    <source>
        <dbReference type="Proteomes" id="UP000236544"/>
    </source>
</evidence>
<dbReference type="AlphaFoldDB" id="A0A0P1KKZ5"/>
<proteinExistence type="predicted"/>
<evidence type="ECO:0000313" key="3">
    <source>
        <dbReference type="EMBL" id="CUS20293.1"/>
    </source>
</evidence>
<feature type="transmembrane region" description="Helical" evidence="2">
    <location>
        <begin position="115"/>
        <end position="134"/>
    </location>
</feature>
<keyword evidence="2" id="KW-1133">Transmembrane helix</keyword>
<gene>
    <name evidence="3" type="ORF">LAQU0_S01e03356g</name>
</gene>
<protein>
    <submittedName>
        <fullName evidence="3">LAQU0S01e03356g1_1</fullName>
    </submittedName>
</protein>
<dbReference type="EMBL" id="LN890560">
    <property type="protein sequence ID" value="CUS20293.1"/>
    <property type="molecule type" value="Genomic_DNA"/>
</dbReference>
<evidence type="ECO:0000256" key="2">
    <source>
        <dbReference type="SAM" id="Phobius"/>
    </source>
</evidence>
<keyword evidence="2" id="KW-0812">Transmembrane</keyword>
<keyword evidence="4" id="KW-1185">Reference proteome</keyword>
<feature type="region of interest" description="Disordered" evidence="1">
    <location>
        <begin position="1"/>
        <end position="40"/>
    </location>
</feature>
<feature type="compositionally biased region" description="Basic and acidic residues" evidence="1">
    <location>
        <begin position="155"/>
        <end position="168"/>
    </location>
</feature>
<feature type="compositionally biased region" description="Basic and acidic residues" evidence="1">
    <location>
        <begin position="13"/>
        <end position="24"/>
    </location>
</feature>
<evidence type="ECO:0000256" key="1">
    <source>
        <dbReference type="SAM" id="MobiDB-lite"/>
    </source>
</evidence>